<dbReference type="GO" id="GO:0031929">
    <property type="term" value="P:TOR signaling"/>
    <property type="evidence" value="ECO:0007669"/>
    <property type="project" value="TreeGrafter"/>
</dbReference>
<dbReference type="Proteomes" id="UP000076722">
    <property type="component" value="Unassembled WGS sequence"/>
</dbReference>
<keyword evidence="3" id="KW-1185">Reference proteome</keyword>
<evidence type="ECO:0000256" key="1">
    <source>
        <dbReference type="ARBA" id="ARBA00006658"/>
    </source>
</evidence>
<dbReference type="PANTHER" id="PTHR21021:SF16">
    <property type="entry name" value="TIP41-LIKE PROTEIN"/>
    <property type="match status" value="1"/>
</dbReference>
<evidence type="ECO:0000313" key="2">
    <source>
        <dbReference type="EMBL" id="KZS97856.1"/>
    </source>
</evidence>
<evidence type="ECO:0000313" key="3">
    <source>
        <dbReference type="Proteomes" id="UP000076722"/>
    </source>
</evidence>
<reference evidence="2 3" key="1">
    <citation type="journal article" date="2016" name="Mol. Biol. Evol.">
        <title>Comparative Genomics of Early-Diverging Mushroom-Forming Fungi Provides Insights into the Origins of Lignocellulose Decay Capabilities.</title>
        <authorList>
            <person name="Nagy L.G."/>
            <person name="Riley R."/>
            <person name="Tritt A."/>
            <person name="Adam C."/>
            <person name="Daum C."/>
            <person name="Floudas D."/>
            <person name="Sun H."/>
            <person name="Yadav J.S."/>
            <person name="Pangilinan J."/>
            <person name="Larsson K.H."/>
            <person name="Matsuura K."/>
            <person name="Barry K."/>
            <person name="Labutti K."/>
            <person name="Kuo R."/>
            <person name="Ohm R.A."/>
            <person name="Bhattacharya S.S."/>
            <person name="Shirouzu T."/>
            <person name="Yoshinaga Y."/>
            <person name="Martin F.M."/>
            <person name="Grigoriev I.V."/>
            <person name="Hibbett D.S."/>
        </authorList>
    </citation>
    <scope>NUCLEOTIDE SEQUENCE [LARGE SCALE GENOMIC DNA]</scope>
    <source>
        <strain evidence="2 3">HHB9708</strain>
    </source>
</reference>
<name>A0A164ZMC0_9AGAM</name>
<dbReference type="InterPro" id="IPR007303">
    <property type="entry name" value="TIP41-like"/>
</dbReference>
<dbReference type="InterPro" id="IPR051330">
    <property type="entry name" value="Phosphatase_reg/MetRdx"/>
</dbReference>
<protein>
    <submittedName>
        <fullName evidence="2">Type 2A phosphatase activator TIP41</fullName>
    </submittedName>
</protein>
<dbReference type="PANTHER" id="PTHR21021">
    <property type="entry name" value="GAF/PUTATIVE CYTOSKELETAL PROTEIN"/>
    <property type="match status" value="1"/>
</dbReference>
<dbReference type="AlphaFoldDB" id="A0A164ZMC0"/>
<dbReference type="STRING" id="1314777.A0A164ZMC0"/>
<dbReference type="EMBL" id="KV419396">
    <property type="protein sequence ID" value="KZS97856.1"/>
    <property type="molecule type" value="Genomic_DNA"/>
</dbReference>
<gene>
    <name evidence="2" type="ORF">SISNIDRAFT_405947</name>
</gene>
<dbReference type="OrthoDB" id="10253878at2759"/>
<sequence length="297" mass="33494">MAIPEYQLSNPSPHVSAISINSWEITSSKKPISNARRLDQLHHVLEIPLPEMTYGDNWLSVKHKASGWEYRLDTQAALSAVRNGELRPGDGGVKVDYADKWLVRSSSAPDSSLPMPETVVTKEYDWTYTTTYSGSANQPDSFQPADPENPFHNIPLEELKRRDPILFFSEIPLFEDELHDNGSSNYTVRVRVMPTCLFILARFILRVDNVLFRVHDTRVYHSFNRSPAILVKETCGWEAPYETLKQRLAFGNDLSALTSEAAITEQLTNMDQNQSQVIGAGTGWKGLGRTVEVVKLE</sequence>
<accession>A0A164ZMC0</accession>
<comment type="similarity">
    <text evidence="1">Belongs to the TIP41 family.</text>
</comment>
<dbReference type="GO" id="GO:0005829">
    <property type="term" value="C:cytosol"/>
    <property type="evidence" value="ECO:0007669"/>
    <property type="project" value="TreeGrafter"/>
</dbReference>
<proteinExistence type="inferred from homology"/>
<organism evidence="2 3">
    <name type="scientific">Sistotremastrum niveocremeum HHB9708</name>
    <dbReference type="NCBI Taxonomy" id="1314777"/>
    <lineage>
        <taxon>Eukaryota</taxon>
        <taxon>Fungi</taxon>
        <taxon>Dikarya</taxon>
        <taxon>Basidiomycota</taxon>
        <taxon>Agaricomycotina</taxon>
        <taxon>Agaricomycetes</taxon>
        <taxon>Sistotremastrales</taxon>
        <taxon>Sistotremastraceae</taxon>
        <taxon>Sertulicium</taxon>
        <taxon>Sertulicium niveocremeum</taxon>
    </lineage>
</organism>
<dbReference type="Pfam" id="PF04176">
    <property type="entry name" value="TIP41"/>
    <property type="match status" value="1"/>
</dbReference>